<dbReference type="STRING" id="393595.ABO_2107"/>
<dbReference type="Pfam" id="PF00743">
    <property type="entry name" value="FMO-like"/>
    <property type="match status" value="1"/>
</dbReference>
<dbReference type="PANTHER" id="PTHR42877">
    <property type="entry name" value="L-ORNITHINE N(5)-MONOOXYGENASE-RELATED"/>
    <property type="match status" value="1"/>
</dbReference>
<dbReference type="AlphaFoldDB" id="Q0VMP3"/>
<dbReference type="GO" id="GO:0050661">
    <property type="term" value="F:NADP binding"/>
    <property type="evidence" value="ECO:0007669"/>
    <property type="project" value="InterPro"/>
</dbReference>
<dbReference type="EMBL" id="AM286690">
    <property type="protein sequence ID" value="CAL17555.1"/>
    <property type="molecule type" value="Genomic_DNA"/>
</dbReference>
<organism evidence="4 5">
    <name type="scientific">Alcanivorax borkumensis (strain ATCC 700651 / DSM 11573 / NCIMB 13689 / SK2)</name>
    <dbReference type="NCBI Taxonomy" id="393595"/>
    <lineage>
        <taxon>Bacteria</taxon>
        <taxon>Pseudomonadati</taxon>
        <taxon>Pseudomonadota</taxon>
        <taxon>Gammaproteobacteria</taxon>
        <taxon>Oceanospirillales</taxon>
        <taxon>Alcanivoracaceae</taxon>
        <taxon>Alcanivorax</taxon>
    </lineage>
</organism>
<protein>
    <submittedName>
        <fullName evidence="4">Monooxygenase, putative</fullName>
    </submittedName>
</protein>
<accession>Q0VMP3</accession>
<dbReference type="Proteomes" id="UP000008871">
    <property type="component" value="Chromosome"/>
</dbReference>
<sequence>MATLLTGLFPMQVTHNVVIIGAGFGGLGMAIRLKAQGQDNLLLIEKGHDVGGCWRDNTYPGAACDVPSHLYSFSFERHYPWSRRFAQQKEIFAYQQYCARKYDLYRHIRFNTEVAEARFLDEPGLWEITMTNGEVITCRALITATGQLNQPAYPPLSGIEDFQGPHFHSARWNHDEDLTGKTVAVVGTGASAIQFVPEIAKVAGKVKLFQRSAAHVIPKPDRAYRKAEHWMLKKLPVTQTLDRMRIYAANEARVLGFTSFQKAMLVYEWLFARQLKKQIKDPVLREKLTPDYPMGCKRILMSNDYYPALAQANTEVINYGIDAVDKKGLTDSSGTHHKVDVIIYGTGFKATEFLTPMTITGRNGKDLNSTWRDGAEAYLGITVRGFPNLFMLYGPNTNLGHNSIIYMLESQIHYVQQCLAEMDDQQLHSMEVRESVQARFNDNVQRKISDTVWDKGCHSWYKTDSGKNTNNWPGFTFDYRRQTQHLQLNDYEYKSL</sequence>
<evidence type="ECO:0000313" key="4">
    <source>
        <dbReference type="EMBL" id="CAL17555.1"/>
    </source>
</evidence>
<dbReference type="InterPro" id="IPR036188">
    <property type="entry name" value="FAD/NAD-bd_sf"/>
</dbReference>
<evidence type="ECO:0000313" key="5">
    <source>
        <dbReference type="Proteomes" id="UP000008871"/>
    </source>
</evidence>
<dbReference type="InterPro" id="IPR051209">
    <property type="entry name" value="FAD-bind_Monooxygenase_sf"/>
</dbReference>
<proteinExistence type="predicted"/>
<dbReference type="GO" id="GO:0050660">
    <property type="term" value="F:flavin adenine dinucleotide binding"/>
    <property type="evidence" value="ECO:0007669"/>
    <property type="project" value="InterPro"/>
</dbReference>
<keyword evidence="4" id="KW-0503">Monooxygenase</keyword>
<dbReference type="HOGENOM" id="CLU_006937_7_1_6"/>
<keyword evidence="3" id="KW-0560">Oxidoreductase</keyword>
<evidence type="ECO:0000256" key="3">
    <source>
        <dbReference type="ARBA" id="ARBA00023002"/>
    </source>
</evidence>
<keyword evidence="2" id="KW-0274">FAD</keyword>
<dbReference type="PRINTS" id="PR00411">
    <property type="entry name" value="PNDRDTASEI"/>
</dbReference>
<keyword evidence="5" id="KW-1185">Reference proteome</keyword>
<dbReference type="SUPFAM" id="SSF51905">
    <property type="entry name" value="FAD/NAD(P)-binding domain"/>
    <property type="match status" value="2"/>
</dbReference>
<dbReference type="GO" id="GO:0004499">
    <property type="term" value="F:N,N-dimethylaniline monooxygenase activity"/>
    <property type="evidence" value="ECO:0007669"/>
    <property type="project" value="InterPro"/>
</dbReference>
<evidence type="ECO:0000256" key="2">
    <source>
        <dbReference type="ARBA" id="ARBA00022827"/>
    </source>
</evidence>
<evidence type="ECO:0000256" key="1">
    <source>
        <dbReference type="ARBA" id="ARBA00022630"/>
    </source>
</evidence>
<dbReference type="InterPro" id="IPR020946">
    <property type="entry name" value="Flavin_mOase-like"/>
</dbReference>
<name>Q0VMP3_ALCBS</name>
<dbReference type="KEGG" id="abo:ABO_2107"/>
<dbReference type="eggNOG" id="COG2072">
    <property type="taxonomic scope" value="Bacteria"/>
</dbReference>
<keyword evidence="1" id="KW-0285">Flavoprotein</keyword>
<dbReference type="PANTHER" id="PTHR42877:SF4">
    <property type="entry name" value="FAD_NAD(P)-BINDING DOMAIN-CONTAINING PROTEIN-RELATED"/>
    <property type="match status" value="1"/>
</dbReference>
<dbReference type="Gene3D" id="3.50.50.60">
    <property type="entry name" value="FAD/NAD(P)-binding domain"/>
    <property type="match status" value="2"/>
</dbReference>
<gene>
    <name evidence="4" type="ordered locus">ABO_2107</name>
</gene>
<reference evidence="4 5" key="1">
    <citation type="journal article" date="2006" name="Nat. Biotechnol.">
        <title>Genome sequence of the ubiquitous hydrocarbon-degrading marine bacterium Alcanivorax borkumensis.</title>
        <authorList>
            <person name="Schneiker S."/>
            <person name="Martins dos Santos V.A.P."/>
            <person name="Bartels D."/>
            <person name="Bekel T."/>
            <person name="Brecht M."/>
            <person name="Buhrmester J."/>
            <person name="Chernikova T.N."/>
            <person name="Denaro R."/>
            <person name="Ferrer M."/>
            <person name="Gertler C."/>
            <person name="Goesmann A."/>
            <person name="Golyshina O.V."/>
            <person name="Kaminski F."/>
            <person name="Khachane A.N."/>
            <person name="Lang S."/>
            <person name="Linke B."/>
            <person name="McHardy A.C."/>
            <person name="Meyer F."/>
            <person name="Nechitaylo T."/>
            <person name="Puehler A."/>
            <person name="Regenhardt D."/>
            <person name="Rupp O."/>
            <person name="Sabirova J.S."/>
            <person name="Selbitschka W."/>
            <person name="Yakimov M.M."/>
            <person name="Timmis K.N."/>
            <person name="Vorhoelter F.-J."/>
            <person name="Weidner S."/>
            <person name="Kaiser O."/>
            <person name="Golyshin P.N."/>
        </authorList>
    </citation>
    <scope>NUCLEOTIDE SEQUENCE [LARGE SCALE GENOMIC DNA]</scope>
    <source>
        <strain evidence="5">ATCC 700651 / DSM 11573 / NCIMB 13689 / SK2</strain>
    </source>
</reference>